<dbReference type="SUPFAM" id="SSF54277">
    <property type="entry name" value="CAD &amp; PB1 domains"/>
    <property type="match status" value="1"/>
</dbReference>
<evidence type="ECO:0000256" key="11">
    <source>
        <dbReference type="ARBA" id="ARBA00022840"/>
    </source>
</evidence>
<keyword evidence="8" id="KW-0863">Zinc-finger</keyword>
<dbReference type="InterPro" id="IPR002219">
    <property type="entry name" value="PKC_DAG/PE"/>
</dbReference>
<feature type="domain" description="PB1" evidence="20">
    <location>
        <begin position="1"/>
        <end position="84"/>
    </location>
</feature>
<feature type="binding site" evidence="16">
    <location>
        <position position="247"/>
    </location>
    <ligand>
        <name>ATP</name>
        <dbReference type="ChEBI" id="CHEBI:30616"/>
    </ligand>
</feature>
<dbReference type="PROSITE" id="PS50081">
    <property type="entry name" value="ZF_DAG_PE_2"/>
    <property type="match status" value="1"/>
</dbReference>
<keyword evidence="22" id="KW-1185">Reference proteome</keyword>
<dbReference type="PROSITE" id="PS00108">
    <property type="entry name" value="PROTEIN_KINASE_ST"/>
    <property type="match status" value="1"/>
</dbReference>
<dbReference type="Proteomes" id="UP000472261">
    <property type="component" value="Unplaced"/>
</dbReference>
<dbReference type="InterPro" id="IPR034662">
    <property type="entry name" value="aPKC_zeta"/>
</dbReference>
<dbReference type="InterPro" id="IPR011009">
    <property type="entry name" value="Kinase-like_dom_sf"/>
</dbReference>
<dbReference type="EC" id="2.7.11.13" evidence="2"/>
<proteinExistence type="inferred from homology"/>
<dbReference type="AlphaFoldDB" id="A0A669R0U3"/>
<evidence type="ECO:0000256" key="3">
    <source>
        <dbReference type="ARBA" id="ARBA00022527"/>
    </source>
</evidence>
<dbReference type="InterPro" id="IPR017441">
    <property type="entry name" value="Protein_kinase_ATP_BS"/>
</dbReference>
<dbReference type="InterPro" id="IPR034877">
    <property type="entry name" value="PB1_aPKC"/>
</dbReference>
<dbReference type="SUPFAM" id="SSF57889">
    <property type="entry name" value="Cysteine-rich domain"/>
    <property type="match status" value="1"/>
</dbReference>
<evidence type="ECO:0000259" key="19">
    <source>
        <dbReference type="PROSITE" id="PS51285"/>
    </source>
</evidence>
<comment type="similarity">
    <text evidence="1">Belongs to the protein kinase superfamily. AGC Ser/Thr protein kinase family. PKC subfamily.</text>
</comment>
<evidence type="ECO:0000256" key="7">
    <source>
        <dbReference type="ARBA" id="ARBA00022741"/>
    </source>
</evidence>
<dbReference type="FunFam" id="1.10.510.10:FF:000048">
    <property type="entry name" value="Protein kinase C"/>
    <property type="match status" value="1"/>
</dbReference>
<dbReference type="PROSITE" id="PS50011">
    <property type="entry name" value="PROTEIN_KINASE_DOM"/>
    <property type="match status" value="1"/>
</dbReference>
<dbReference type="InterPro" id="IPR012233">
    <property type="entry name" value="PKC"/>
</dbReference>
<evidence type="ECO:0000256" key="2">
    <source>
        <dbReference type="ARBA" id="ARBA00012429"/>
    </source>
</evidence>
<dbReference type="Pfam" id="PF00069">
    <property type="entry name" value="Pkinase"/>
    <property type="match status" value="1"/>
</dbReference>
<evidence type="ECO:0000256" key="12">
    <source>
        <dbReference type="ARBA" id="ARBA00047272"/>
    </source>
</evidence>
<evidence type="ECO:0000256" key="4">
    <source>
        <dbReference type="ARBA" id="ARBA00022553"/>
    </source>
</evidence>
<dbReference type="Gene3D" id="3.30.60.20">
    <property type="match status" value="1"/>
</dbReference>
<reference evidence="21" key="1">
    <citation type="submission" date="2025-08" db="UniProtKB">
        <authorList>
            <consortium name="Ensembl"/>
        </authorList>
    </citation>
    <scope>IDENTIFICATION</scope>
</reference>
<evidence type="ECO:0000259" key="18">
    <source>
        <dbReference type="PROSITE" id="PS50081"/>
    </source>
</evidence>
<feature type="domain" description="Protein kinase" evidence="17">
    <location>
        <begin position="214"/>
        <end position="480"/>
    </location>
</feature>
<dbReference type="InterPro" id="IPR047314">
    <property type="entry name" value="C1_aPKC_zeta"/>
</dbReference>
<dbReference type="InterPro" id="IPR046349">
    <property type="entry name" value="C1-like_sf"/>
</dbReference>
<feature type="active site" description="Proton acceptor" evidence="14">
    <location>
        <position position="338"/>
    </location>
</feature>
<evidence type="ECO:0000256" key="1">
    <source>
        <dbReference type="ARBA" id="ARBA00005490"/>
    </source>
</evidence>
<dbReference type="Pfam" id="PF00130">
    <property type="entry name" value="C1_1"/>
    <property type="match status" value="1"/>
</dbReference>
<keyword evidence="9" id="KW-0418">Kinase</keyword>
<comment type="catalytic activity">
    <reaction evidence="12">
        <text>L-threonyl-[protein] + ATP = O-phospho-L-threonyl-[protein] + ADP + H(+)</text>
        <dbReference type="Rhea" id="RHEA:46608"/>
        <dbReference type="Rhea" id="RHEA-COMP:11060"/>
        <dbReference type="Rhea" id="RHEA-COMP:11605"/>
        <dbReference type="ChEBI" id="CHEBI:15378"/>
        <dbReference type="ChEBI" id="CHEBI:30013"/>
        <dbReference type="ChEBI" id="CHEBI:30616"/>
        <dbReference type="ChEBI" id="CHEBI:61977"/>
        <dbReference type="ChEBI" id="CHEBI:456216"/>
        <dbReference type="EC" id="2.7.11.13"/>
    </reaction>
</comment>
<dbReference type="PRINTS" id="PR00008">
    <property type="entry name" value="DAGPEDOMAIN"/>
</dbReference>
<dbReference type="InterPro" id="IPR000719">
    <property type="entry name" value="Prot_kinase_dom"/>
</dbReference>
<dbReference type="Gene3D" id="3.30.200.20">
    <property type="entry name" value="Phosphorylase Kinase, domain 1"/>
    <property type="match status" value="1"/>
</dbReference>
<dbReference type="InterPro" id="IPR008271">
    <property type="entry name" value="Ser/Thr_kinase_AS"/>
</dbReference>
<keyword evidence="3" id="KW-0723">Serine/threonine-protein kinase</keyword>
<dbReference type="CDD" id="cd05617">
    <property type="entry name" value="STKc_aPKC_zeta"/>
    <property type="match status" value="1"/>
</dbReference>
<sequence>KLLFDFISCRDILITNLDASITYDELCDEVREMCNLQQEQPITLKWIDDEGDPCTISSQMELEEAFRLYCQNREEGLIIHVFPSIPEKPGMPCPGEDKSIYRRGARRWRKLYRVNGHLFQAKRFNRRAYCGQCSERIWGLSRQGYKCINCKLLVHKRCHILVPLTCKRHMVSLGLKDAFITVNYFSFFLIQDIKPVIDGMDGIKISQGLGLQDFDLIRVIGRGSYAKVLLVRLKKNDQIYAMKVVKKELVHDDEDIDWVQTEKHVFEQASSNPFLVGLHSCFQTTSRLFLVIEYVNGGDLMFHMQRQRKLPEEHARFYAAEICIALNFLHERGIIYRDLKLDNVLLDAEGHIKLTDYGMCKEGLGPGDTTSTFCGTPNYIAPEILRGEEYGFSVDWWALGVLMFEMMAGRSPFDIITDNPDMNTEDYLFQVILEKPIRIPRFLSVKASHVLKGFLNKDPKERLGCQPQTGFSDIKSHTFFRSIDWDLLEKKQTTPPFQPQITDDYGLDNFDTQFTSEPVQLTPDDEDIIKRIDQSEFEGFEYINPLLLSTEETV</sequence>
<feature type="binding site" evidence="15">
    <location>
        <begin position="220"/>
        <end position="228"/>
    </location>
    <ligand>
        <name>ATP</name>
        <dbReference type="ChEBI" id="CHEBI:30616"/>
    </ligand>
</feature>
<dbReference type="GO" id="GO:0004697">
    <property type="term" value="F:diacylglycerol-dependent serine/threonine kinase activity"/>
    <property type="evidence" value="ECO:0007669"/>
    <property type="project" value="UniProtKB-EC"/>
</dbReference>
<dbReference type="Gene3D" id="3.10.20.90">
    <property type="entry name" value="Phosphatidylinositol 3-kinase Catalytic Subunit, Chain A, domain 1"/>
    <property type="match status" value="1"/>
</dbReference>
<keyword evidence="10" id="KW-0862">Zinc</keyword>
<dbReference type="SUPFAM" id="SSF56112">
    <property type="entry name" value="Protein kinase-like (PK-like)"/>
    <property type="match status" value="1"/>
</dbReference>
<dbReference type="SMART" id="SM00133">
    <property type="entry name" value="S_TK_X"/>
    <property type="match status" value="1"/>
</dbReference>
<feature type="binding site" evidence="15">
    <location>
        <position position="243"/>
    </location>
    <ligand>
        <name>ATP</name>
        <dbReference type="ChEBI" id="CHEBI:30616"/>
    </ligand>
</feature>
<dbReference type="SMART" id="SM00666">
    <property type="entry name" value="PB1"/>
    <property type="match status" value="1"/>
</dbReference>
<dbReference type="Pfam" id="PF00433">
    <property type="entry name" value="Pkinase_C"/>
    <property type="match status" value="1"/>
</dbReference>
<dbReference type="CDD" id="cd21095">
    <property type="entry name" value="C1_aPKC_zeta"/>
    <property type="match status" value="1"/>
</dbReference>
<dbReference type="PROSITE" id="PS51745">
    <property type="entry name" value="PB1"/>
    <property type="match status" value="1"/>
</dbReference>
<reference evidence="21" key="2">
    <citation type="submission" date="2025-09" db="UniProtKB">
        <authorList>
            <consortium name="Ensembl"/>
        </authorList>
    </citation>
    <scope>IDENTIFICATION</scope>
</reference>
<dbReference type="SMART" id="SM00220">
    <property type="entry name" value="S_TKc"/>
    <property type="match status" value="1"/>
</dbReference>
<dbReference type="PROSITE" id="PS51285">
    <property type="entry name" value="AGC_KINASE_CTER"/>
    <property type="match status" value="1"/>
</dbReference>
<keyword evidence="6" id="KW-0479">Metal-binding</keyword>
<evidence type="ECO:0000256" key="6">
    <source>
        <dbReference type="ARBA" id="ARBA00022723"/>
    </source>
</evidence>
<dbReference type="FunFam" id="3.10.20.90:FF:000071">
    <property type="entry name" value="Protein kinase C"/>
    <property type="match status" value="1"/>
</dbReference>
<evidence type="ECO:0000256" key="5">
    <source>
        <dbReference type="ARBA" id="ARBA00022679"/>
    </source>
</evidence>
<evidence type="ECO:0000313" key="21">
    <source>
        <dbReference type="Ensembl" id="ENSPCLP00000024483.1"/>
    </source>
</evidence>
<dbReference type="PROSITE" id="PS00107">
    <property type="entry name" value="PROTEIN_KINASE_ATP"/>
    <property type="match status" value="1"/>
</dbReference>
<dbReference type="InterPro" id="IPR020454">
    <property type="entry name" value="DAG/PE-bd"/>
</dbReference>
<dbReference type="Ensembl" id="ENSPCLT00000033991.1">
    <property type="protein sequence ID" value="ENSPCLP00000024483.1"/>
    <property type="gene ID" value="ENSPCLG00000021583.1"/>
</dbReference>
<dbReference type="InterPro" id="IPR017892">
    <property type="entry name" value="Pkinase_C"/>
</dbReference>
<dbReference type="PANTHER" id="PTHR24351">
    <property type="entry name" value="RIBOSOMAL PROTEIN S6 KINASE"/>
    <property type="match status" value="1"/>
</dbReference>
<name>A0A669R0U3_PHACC</name>
<keyword evidence="7 15" id="KW-0547">Nucleotide-binding</keyword>
<dbReference type="GO" id="GO:0008270">
    <property type="term" value="F:zinc ion binding"/>
    <property type="evidence" value="ECO:0007669"/>
    <property type="project" value="UniProtKB-KW"/>
</dbReference>
<dbReference type="GO" id="GO:0005524">
    <property type="term" value="F:ATP binding"/>
    <property type="evidence" value="ECO:0007669"/>
    <property type="project" value="UniProtKB-UniRule"/>
</dbReference>
<evidence type="ECO:0000313" key="22">
    <source>
        <dbReference type="Proteomes" id="UP000472261"/>
    </source>
</evidence>
<keyword evidence="4" id="KW-0597">Phosphoprotein</keyword>
<evidence type="ECO:0000256" key="13">
    <source>
        <dbReference type="ARBA" id="ARBA00047470"/>
    </source>
</evidence>
<evidence type="ECO:0000256" key="9">
    <source>
        <dbReference type="ARBA" id="ARBA00022777"/>
    </source>
</evidence>
<evidence type="ECO:0000256" key="15">
    <source>
        <dbReference type="PIRSR" id="PIRSR000554-2"/>
    </source>
</evidence>
<dbReference type="Gene3D" id="1.10.510.10">
    <property type="entry name" value="Transferase(Phosphotransferase) domain 1"/>
    <property type="match status" value="1"/>
</dbReference>
<dbReference type="CDD" id="cd06404">
    <property type="entry name" value="PB1_aPKC"/>
    <property type="match status" value="1"/>
</dbReference>
<dbReference type="FunFam" id="3.30.60.20:FF:000012">
    <property type="entry name" value="Protein kinase C"/>
    <property type="match status" value="1"/>
</dbReference>
<evidence type="ECO:0000256" key="16">
    <source>
        <dbReference type="PROSITE-ProRule" id="PRU10141"/>
    </source>
</evidence>
<dbReference type="PIRSF" id="PIRSF000554">
    <property type="entry name" value="PKC_zeta"/>
    <property type="match status" value="1"/>
</dbReference>
<comment type="catalytic activity">
    <reaction evidence="13">
        <text>L-seryl-[protein] + ATP = O-phospho-L-seryl-[protein] + ADP + H(+)</text>
        <dbReference type="Rhea" id="RHEA:17989"/>
        <dbReference type="Rhea" id="RHEA-COMP:9863"/>
        <dbReference type="Rhea" id="RHEA-COMP:11604"/>
        <dbReference type="ChEBI" id="CHEBI:15378"/>
        <dbReference type="ChEBI" id="CHEBI:29999"/>
        <dbReference type="ChEBI" id="CHEBI:30616"/>
        <dbReference type="ChEBI" id="CHEBI:83421"/>
        <dbReference type="ChEBI" id="CHEBI:456216"/>
        <dbReference type="EC" id="2.7.11.13"/>
    </reaction>
</comment>
<dbReference type="InterPro" id="IPR000270">
    <property type="entry name" value="PB1_dom"/>
</dbReference>
<feature type="domain" description="Phorbol-ester/DAG-type" evidence="18">
    <location>
        <begin position="116"/>
        <end position="166"/>
    </location>
</feature>
<evidence type="ECO:0000256" key="14">
    <source>
        <dbReference type="PIRSR" id="PIRSR000554-1"/>
    </source>
</evidence>
<dbReference type="InterPro" id="IPR053793">
    <property type="entry name" value="PB1-like"/>
</dbReference>
<feature type="domain" description="AGC-kinase C-terminal" evidence="19">
    <location>
        <begin position="481"/>
        <end position="552"/>
    </location>
</feature>
<evidence type="ECO:0000259" key="20">
    <source>
        <dbReference type="PROSITE" id="PS51745"/>
    </source>
</evidence>
<accession>A0A669R0U3</accession>
<evidence type="ECO:0000256" key="10">
    <source>
        <dbReference type="ARBA" id="ARBA00022833"/>
    </source>
</evidence>
<keyword evidence="11 15" id="KW-0067">ATP-binding</keyword>
<evidence type="ECO:0000259" key="17">
    <source>
        <dbReference type="PROSITE" id="PS50011"/>
    </source>
</evidence>
<dbReference type="Pfam" id="PF00564">
    <property type="entry name" value="PB1"/>
    <property type="match status" value="1"/>
</dbReference>
<evidence type="ECO:0000256" key="8">
    <source>
        <dbReference type="ARBA" id="ARBA00022771"/>
    </source>
</evidence>
<dbReference type="PROSITE" id="PS00479">
    <property type="entry name" value="ZF_DAG_PE_1"/>
    <property type="match status" value="1"/>
</dbReference>
<dbReference type="SMART" id="SM00109">
    <property type="entry name" value="C1"/>
    <property type="match status" value="1"/>
</dbReference>
<dbReference type="FunFam" id="3.30.200.20:FF:000070">
    <property type="entry name" value="Protein kinase C"/>
    <property type="match status" value="1"/>
</dbReference>
<organism evidence="21 22">
    <name type="scientific">Phasianus colchicus</name>
    <name type="common">Common pheasant</name>
    <dbReference type="NCBI Taxonomy" id="9054"/>
    <lineage>
        <taxon>Eukaryota</taxon>
        <taxon>Metazoa</taxon>
        <taxon>Chordata</taxon>
        <taxon>Craniata</taxon>
        <taxon>Vertebrata</taxon>
        <taxon>Euteleostomi</taxon>
        <taxon>Archelosauria</taxon>
        <taxon>Archosauria</taxon>
        <taxon>Dinosauria</taxon>
        <taxon>Saurischia</taxon>
        <taxon>Theropoda</taxon>
        <taxon>Coelurosauria</taxon>
        <taxon>Aves</taxon>
        <taxon>Neognathae</taxon>
        <taxon>Galloanserae</taxon>
        <taxon>Galliformes</taxon>
        <taxon>Phasianidae</taxon>
        <taxon>Phasianinae</taxon>
        <taxon>Phasianus</taxon>
    </lineage>
</organism>
<dbReference type="InterPro" id="IPR000961">
    <property type="entry name" value="AGC-kinase_C"/>
</dbReference>
<protein>
    <recommendedName>
        <fullName evidence="2">protein kinase C</fullName>
        <ecNumber evidence="2">2.7.11.13</ecNumber>
    </recommendedName>
</protein>
<keyword evidence="5" id="KW-0808">Transferase</keyword>